<name>A0A1E5Q381_9PROT</name>
<evidence type="ECO:0000313" key="2">
    <source>
        <dbReference type="EMBL" id="OEJ63797.1"/>
    </source>
</evidence>
<dbReference type="Proteomes" id="UP000095347">
    <property type="component" value="Unassembled WGS sequence"/>
</dbReference>
<dbReference type="PROSITE" id="PS51318">
    <property type="entry name" value="TAT"/>
    <property type="match status" value="1"/>
</dbReference>
<dbReference type="InterPro" id="IPR008309">
    <property type="entry name" value="YdbL"/>
</dbReference>
<feature type="chain" id="PRO_5009184032" description="DUF1318 domain-containing protein" evidence="1">
    <location>
        <begin position="33"/>
        <end position="118"/>
    </location>
</feature>
<gene>
    <name evidence="2" type="ORF">BEN30_17320</name>
</gene>
<dbReference type="OrthoDB" id="7277292at2"/>
<evidence type="ECO:0008006" key="4">
    <source>
        <dbReference type="Google" id="ProtNLM"/>
    </source>
</evidence>
<dbReference type="InterPro" id="IPR006311">
    <property type="entry name" value="TAT_signal"/>
</dbReference>
<dbReference type="AlphaFoldDB" id="A0A1E5Q381"/>
<dbReference type="STRING" id="28181.BEN30_17320"/>
<dbReference type="EMBL" id="MCGG01000084">
    <property type="protein sequence ID" value="OEJ63797.1"/>
    <property type="molecule type" value="Genomic_DNA"/>
</dbReference>
<feature type="signal peptide" evidence="1">
    <location>
        <begin position="1"/>
        <end position="32"/>
    </location>
</feature>
<comment type="caution">
    <text evidence="2">The sequence shown here is derived from an EMBL/GenBank/DDBJ whole genome shotgun (WGS) entry which is preliminary data.</text>
</comment>
<evidence type="ECO:0000313" key="3">
    <source>
        <dbReference type="Proteomes" id="UP000095347"/>
    </source>
</evidence>
<keyword evidence="3" id="KW-1185">Reference proteome</keyword>
<sequence>MQGDKRTLSRRFVLVATLALMVSALTGMPALAQSLQDLRASGAVGEAFDGYARIRSGAGADQSLVDATNAQRRAIYQKRAQEQGISVDQVGRVYAKAIFDKAPAGDWFLLESGKWVQK</sequence>
<accession>A0A1E5Q381</accession>
<keyword evidence="1" id="KW-0732">Signal</keyword>
<dbReference type="Pfam" id="PF07027">
    <property type="entry name" value="DUF1318"/>
    <property type="match status" value="1"/>
</dbReference>
<organism evidence="2 3">
    <name type="scientific">Magnetovibrio blakemorei</name>
    <dbReference type="NCBI Taxonomy" id="28181"/>
    <lineage>
        <taxon>Bacteria</taxon>
        <taxon>Pseudomonadati</taxon>
        <taxon>Pseudomonadota</taxon>
        <taxon>Alphaproteobacteria</taxon>
        <taxon>Rhodospirillales</taxon>
        <taxon>Magnetovibrionaceae</taxon>
        <taxon>Magnetovibrio</taxon>
    </lineage>
</organism>
<protein>
    <recommendedName>
        <fullName evidence="4">DUF1318 domain-containing protein</fullName>
    </recommendedName>
</protein>
<evidence type="ECO:0000256" key="1">
    <source>
        <dbReference type="SAM" id="SignalP"/>
    </source>
</evidence>
<dbReference type="RefSeq" id="WP_069959548.1">
    <property type="nucleotide sequence ID" value="NZ_MCGG01000084.1"/>
</dbReference>
<reference evidence="3" key="1">
    <citation type="submission" date="2016-07" db="EMBL/GenBank/DDBJ databases">
        <authorList>
            <person name="Florea S."/>
            <person name="Webb J.S."/>
            <person name="Jaromczyk J."/>
            <person name="Schardl C.L."/>
        </authorList>
    </citation>
    <scope>NUCLEOTIDE SEQUENCE [LARGE SCALE GENOMIC DNA]</scope>
    <source>
        <strain evidence="3">MV-1</strain>
    </source>
</reference>
<proteinExistence type="predicted"/>